<reference evidence="3 4" key="1">
    <citation type="submission" date="2017-05" db="EMBL/GenBank/DDBJ databases">
        <title>Chromobacterium violaceum GHPS1 isolated from Hydrocarbon polluted soil in French Guiana display an awesome secondary metabolite arsenal and a battery of drug and heavy-metal-resistance and detoxification of xenobiotics proteins.</title>
        <authorList>
            <person name="Belbahri L."/>
        </authorList>
    </citation>
    <scope>NUCLEOTIDE SEQUENCE [LARGE SCALE GENOMIC DNA]</scope>
    <source>
        <strain evidence="3 4">GHPS1</strain>
    </source>
</reference>
<name>A0A202B8Q5_CHRVL</name>
<comment type="caution">
    <text evidence="3">The sequence shown here is derived from an EMBL/GenBank/DDBJ whole genome shotgun (WGS) entry which is preliminary data.</text>
</comment>
<keyword evidence="4" id="KW-1185">Reference proteome</keyword>
<dbReference type="EMBL" id="NHOO01000009">
    <property type="protein sequence ID" value="OVE47838.1"/>
    <property type="molecule type" value="Genomic_DNA"/>
</dbReference>
<gene>
    <name evidence="3" type="ORF">CBW21_12355</name>
</gene>
<dbReference type="Gene3D" id="1.10.132.90">
    <property type="match status" value="1"/>
</dbReference>
<dbReference type="Proteomes" id="UP000196342">
    <property type="component" value="Unassembled WGS sequence"/>
</dbReference>
<organism evidence="3 4">
    <name type="scientific">Chromobacterium violaceum</name>
    <dbReference type="NCBI Taxonomy" id="536"/>
    <lineage>
        <taxon>Bacteria</taxon>
        <taxon>Pseudomonadati</taxon>
        <taxon>Pseudomonadota</taxon>
        <taxon>Betaproteobacteria</taxon>
        <taxon>Neisseriales</taxon>
        <taxon>Chromobacteriaceae</taxon>
        <taxon>Chromobacterium</taxon>
    </lineage>
</organism>
<evidence type="ECO:0000256" key="1">
    <source>
        <dbReference type="SAM" id="MobiDB-lite"/>
    </source>
</evidence>
<evidence type="ECO:0000259" key="2">
    <source>
        <dbReference type="Pfam" id="PF18433"/>
    </source>
</evidence>
<proteinExistence type="predicted"/>
<evidence type="ECO:0000313" key="4">
    <source>
        <dbReference type="Proteomes" id="UP000196342"/>
    </source>
</evidence>
<dbReference type="InterPro" id="IPR041651">
    <property type="entry name" value="DUF5610"/>
</dbReference>
<feature type="region of interest" description="Disordered" evidence="1">
    <location>
        <begin position="1"/>
        <end position="46"/>
    </location>
</feature>
<evidence type="ECO:0000313" key="3">
    <source>
        <dbReference type="EMBL" id="OVE47838.1"/>
    </source>
</evidence>
<sequence length="172" mass="18888">MVMDDDITVQPIRGVQPRPAGSHEPFAVSSRAGQHGKRPDGEDSADISLSQGAQAAALLFSAAMDQISRLAELDIEPVRLPESELTGDSHSQHLLLGMEILMELYRQQHPDWTAPAIRQAFAPLARAGLERGYQEACQVLRQLNVYTPAVAGQLQGLLLLTQRLFEERLQIA</sequence>
<dbReference type="Pfam" id="PF18433">
    <property type="entry name" value="DUF5610"/>
    <property type="match status" value="1"/>
</dbReference>
<accession>A0A202B8Q5</accession>
<dbReference type="AlphaFoldDB" id="A0A202B8Q5"/>
<feature type="domain" description="DUF5610" evidence="2">
    <location>
        <begin position="54"/>
        <end position="167"/>
    </location>
</feature>
<protein>
    <recommendedName>
        <fullName evidence="2">DUF5610 domain-containing protein</fullName>
    </recommendedName>
</protein>